<dbReference type="InterPro" id="IPR007991">
    <property type="entry name" value="RNA_pol_I_trans_ini_fac_RRN3"/>
</dbReference>
<dbReference type="Pfam" id="PF05327">
    <property type="entry name" value="RRN3"/>
    <property type="match status" value="2"/>
</dbReference>
<dbReference type="GO" id="GO:0005634">
    <property type="term" value="C:nucleus"/>
    <property type="evidence" value="ECO:0007669"/>
    <property type="project" value="TreeGrafter"/>
</dbReference>
<dbReference type="Proteomes" id="UP000887540">
    <property type="component" value="Unplaced"/>
</dbReference>
<accession>A0A914E7X3</accession>
<evidence type="ECO:0000256" key="1">
    <source>
        <dbReference type="ARBA" id="ARBA00010098"/>
    </source>
</evidence>
<dbReference type="GO" id="GO:0001181">
    <property type="term" value="F:RNA polymerase I general transcription initiation factor activity"/>
    <property type="evidence" value="ECO:0007669"/>
    <property type="project" value="InterPro"/>
</dbReference>
<dbReference type="AlphaFoldDB" id="A0A914E7X3"/>
<comment type="similarity">
    <text evidence="1">Belongs to the RRN3 family.</text>
</comment>
<dbReference type="WBParaSite" id="ACRNAN_scaffold6171.g6756.t1">
    <property type="protein sequence ID" value="ACRNAN_scaffold6171.g6756.t1"/>
    <property type="gene ID" value="ACRNAN_scaffold6171.g6756"/>
</dbReference>
<keyword evidence="2" id="KW-1185">Reference proteome</keyword>
<dbReference type="PANTHER" id="PTHR12790:SF0">
    <property type="entry name" value="RNA POLYMERASE I-SPECIFIC TRANSCRIPTION INITIATION FACTOR RRN3-RELATED"/>
    <property type="match status" value="1"/>
</dbReference>
<organism evidence="2 3">
    <name type="scientific">Acrobeloides nanus</name>
    <dbReference type="NCBI Taxonomy" id="290746"/>
    <lineage>
        <taxon>Eukaryota</taxon>
        <taxon>Metazoa</taxon>
        <taxon>Ecdysozoa</taxon>
        <taxon>Nematoda</taxon>
        <taxon>Chromadorea</taxon>
        <taxon>Rhabditida</taxon>
        <taxon>Tylenchina</taxon>
        <taxon>Cephalobomorpha</taxon>
        <taxon>Cephaloboidea</taxon>
        <taxon>Cephalobidae</taxon>
        <taxon>Acrobeloides</taxon>
    </lineage>
</organism>
<name>A0A914E7X3_9BILA</name>
<proteinExistence type="inferred from homology"/>
<dbReference type="GO" id="GO:0006361">
    <property type="term" value="P:transcription initiation at RNA polymerase I promoter"/>
    <property type="evidence" value="ECO:0007669"/>
    <property type="project" value="InterPro"/>
</dbReference>
<evidence type="ECO:0000313" key="2">
    <source>
        <dbReference type="Proteomes" id="UP000887540"/>
    </source>
</evidence>
<sequence length="580" mass="66529">MTDEFVRLKMGELKETDKAAATKQELLTGKDILKSYKEGDSDGLTKYNQMCRALDLLPNWDDKSKLDFFVQFWGLSDLMDAQCSSLIIKFCKVEWELLPPSIRPLFVELLRNVAIRHVMHTEFVFHSLTSHFIQKMKIEATEEVVEFVPSISDEEQEGIFNLAHSAIATILDCFPMSINTLLETCRANFPHHSAPSEKYLSYVRNMVILTEYATPIRSKIWSTLLQNLIQIDALLSHPLDENHMISPVISDDSGVFTLDEEHMDVDQVVPLSKHDEGLRRKLDHSLLITFRYISRGHPKISICSHDEDPLLNRIMEMGDPDFNMLNVFLPAFDEYILSAHGVQSVPFIWFYLCSLDEQNMSKMFQHLWRTIITPVNSPNDWKKSQNAASFLAGFLGRGKFVKFLTAMNWMKCMASWANQYVDQADLNVDELQSWGFGKILHSHFEPLKFISSVIAECFAAVSRCVQLVYVSHMLRTFELNHQLPIEPYFPFSFLQLPKCAKIIGDNLRVFQPTEEDKATLAKELSFKHLRSRQQSVKSSDEFDFMNSDDLGLENREAVRAALSSSPFVALASTTPQTYYA</sequence>
<evidence type="ECO:0000313" key="3">
    <source>
        <dbReference type="WBParaSite" id="ACRNAN_scaffold6171.g6756.t1"/>
    </source>
</evidence>
<protein>
    <submittedName>
        <fullName evidence="3">Uncharacterized protein</fullName>
    </submittedName>
</protein>
<dbReference type="PANTHER" id="PTHR12790">
    <property type="entry name" value="TRANSCRIPTION INITIATION FACTOR IA RRN3"/>
    <property type="match status" value="1"/>
</dbReference>
<reference evidence="3" key="1">
    <citation type="submission" date="2022-11" db="UniProtKB">
        <authorList>
            <consortium name="WormBaseParasite"/>
        </authorList>
    </citation>
    <scope>IDENTIFICATION</scope>
</reference>
<dbReference type="GO" id="GO:0001042">
    <property type="term" value="F:RNA polymerase I core binding"/>
    <property type="evidence" value="ECO:0007669"/>
    <property type="project" value="TreeGrafter"/>
</dbReference>